<proteinExistence type="predicted"/>
<reference evidence="2" key="1">
    <citation type="journal article" date="2020" name="Nat. Commun.">
        <title>Genome sequence of the cluster root forming white lupin.</title>
        <authorList>
            <person name="Hufnagel B."/>
            <person name="Marques A."/>
            <person name="Soriano A."/>
            <person name="Marques L."/>
            <person name="Divol F."/>
            <person name="Doumas P."/>
            <person name="Sallet E."/>
            <person name="Mancinotti D."/>
            <person name="Carrere S."/>
            <person name="Marande W."/>
            <person name="Arribat S."/>
            <person name="Keller J."/>
            <person name="Huneau C."/>
            <person name="Blein T."/>
            <person name="Aime D."/>
            <person name="Laguerre M."/>
            <person name="Taylor J."/>
            <person name="Schubert V."/>
            <person name="Nelson M."/>
            <person name="Geu-Flores F."/>
            <person name="Crespi M."/>
            <person name="Gallardo-Guerrero K."/>
            <person name="Delaux P.-M."/>
            <person name="Salse J."/>
            <person name="Berges H."/>
            <person name="Guyot R."/>
            <person name="Gouzy J."/>
            <person name="Peret B."/>
        </authorList>
    </citation>
    <scope>NUCLEOTIDE SEQUENCE [LARGE SCALE GENOMIC DNA]</scope>
    <source>
        <strain evidence="2">cv. Amiga</strain>
    </source>
</reference>
<accession>A0A6A4PV49</accession>
<evidence type="ECO:0000313" key="1">
    <source>
        <dbReference type="EMBL" id="KAE9605134.1"/>
    </source>
</evidence>
<protein>
    <submittedName>
        <fullName evidence="1">Uncharacterized protein</fullName>
    </submittedName>
</protein>
<organism evidence="1 2">
    <name type="scientific">Lupinus albus</name>
    <name type="common">White lupine</name>
    <name type="synonym">Lupinus termis</name>
    <dbReference type="NCBI Taxonomy" id="3870"/>
    <lineage>
        <taxon>Eukaryota</taxon>
        <taxon>Viridiplantae</taxon>
        <taxon>Streptophyta</taxon>
        <taxon>Embryophyta</taxon>
        <taxon>Tracheophyta</taxon>
        <taxon>Spermatophyta</taxon>
        <taxon>Magnoliopsida</taxon>
        <taxon>eudicotyledons</taxon>
        <taxon>Gunneridae</taxon>
        <taxon>Pentapetalae</taxon>
        <taxon>rosids</taxon>
        <taxon>fabids</taxon>
        <taxon>Fabales</taxon>
        <taxon>Fabaceae</taxon>
        <taxon>Papilionoideae</taxon>
        <taxon>50 kb inversion clade</taxon>
        <taxon>genistoids sensu lato</taxon>
        <taxon>core genistoids</taxon>
        <taxon>Genisteae</taxon>
        <taxon>Lupinus</taxon>
    </lineage>
</organism>
<comment type="caution">
    <text evidence="1">The sequence shown here is derived from an EMBL/GenBank/DDBJ whole genome shotgun (WGS) entry which is preliminary data.</text>
</comment>
<dbReference type="AlphaFoldDB" id="A0A6A4PV49"/>
<dbReference type="Proteomes" id="UP000447434">
    <property type="component" value="Chromosome 10"/>
</dbReference>
<sequence length="59" mass="6814">MTHQSHSLVMSFFLPPHSSSPHPMSLQPDTFSLLLSLQLLLTERDECWSTRVPHKEQVQ</sequence>
<keyword evidence="2" id="KW-1185">Reference proteome</keyword>
<gene>
    <name evidence="1" type="ORF">Lalb_Chr10g0094041</name>
</gene>
<dbReference type="EMBL" id="WOCE01000010">
    <property type="protein sequence ID" value="KAE9605134.1"/>
    <property type="molecule type" value="Genomic_DNA"/>
</dbReference>
<name>A0A6A4PV49_LUPAL</name>
<evidence type="ECO:0000313" key="2">
    <source>
        <dbReference type="Proteomes" id="UP000447434"/>
    </source>
</evidence>